<dbReference type="EMBL" id="JBFDAA010000016">
    <property type="protein sequence ID" value="KAL1117235.1"/>
    <property type="molecule type" value="Genomic_DNA"/>
</dbReference>
<accession>A0ABD0Y3I4</accession>
<evidence type="ECO:0000313" key="3">
    <source>
        <dbReference type="EMBL" id="KAL1117235.1"/>
    </source>
</evidence>
<evidence type="ECO:0000256" key="2">
    <source>
        <dbReference type="SAM" id="Phobius"/>
    </source>
</evidence>
<dbReference type="AlphaFoldDB" id="A0ABD0Y3I4"/>
<protein>
    <submittedName>
        <fullName evidence="3">Uncharacterized protein</fullName>
    </submittedName>
</protein>
<dbReference type="Proteomes" id="UP001558652">
    <property type="component" value="Unassembled WGS sequence"/>
</dbReference>
<feature type="region of interest" description="Disordered" evidence="1">
    <location>
        <begin position="315"/>
        <end position="343"/>
    </location>
</feature>
<keyword evidence="2" id="KW-0472">Membrane</keyword>
<keyword evidence="2" id="KW-1133">Transmembrane helix</keyword>
<feature type="transmembrane region" description="Helical" evidence="2">
    <location>
        <begin position="60"/>
        <end position="86"/>
    </location>
</feature>
<evidence type="ECO:0000313" key="4">
    <source>
        <dbReference type="Proteomes" id="UP001558652"/>
    </source>
</evidence>
<feature type="compositionally biased region" description="Low complexity" evidence="1">
    <location>
        <begin position="238"/>
        <end position="247"/>
    </location>
</feature>
<organism evidence="3 4">
    <name type="scientific">Ranatra chinensis</name>
    <dbReference type="NCBI Taxonomy" id="642074"/>
    <lineage>
        <taxon>Eukaryota</taxon>
        <taxon>Metazoa</taxon>
        <taxon>Ecdysozoa</taxon>
        <taxon>Arthropoda</taxon>
        <taxon>Hexapoda</taxon>
        <taxon>Insecta</taxon>
        <taxon>Pterygota</taxon>
        <taxon>Neoptera</taxon>
        <taxon>Paraneoptera</taxon>
        <taxon>Hemiptera</taxon>
        <taxon>Heteroptera</taxon>
        <taxon>Panheteroptera</taxon>
        <taxon>Nepomorpha</taxon>
        <taxon>Nepidae</taxon>
        <taxon>Ranatrinae</taxon>
        <taxon>Ranatra</taxon>
    </lineage>
</organism>
<keyword evidence="4" id="KW-1185">Reference proteome</keyword>
<evidence type="ECO:0000256" key="1">
    <source>
        <dbReference type="SAM" id="MobiDB-lite"/>
    </source>
</evidence>
<reference evidence="3 4" key="1">
    <citation type="submission" date="2024-07" db="EMBL/GenBank/DDBJ databases">
        <title>Chromosome-level genome assembly of the water stick insect Ranatra chinensis (Heteroptera: Nepidae).</title>
        <authorList>
            <person name="Liu X."/>
        </authorList>
    </citation>
    <scope>NUCLEOTIDE SEQUENCE [LARGE SCALE GENOMIC DNA]</scope>
    <source>
        <strain evidence="3">Cailab_2021Rc</strain>
        <tissue evidence="3">Muscle</tissue>
    </source>
</reference>
<keyword evidence="2" id="KW-0812">Transmembrane</keyword>
<gene>
    <name evidence="3" type="ORF">AAG570_004561</name>
</gene>
<feature type="compositionally biased region" description="Polar residues" evidence="1">
    <location>
        <begin position="205"/>
        <end position="224"/>
    </location>
</feature>
<proteinExistence type="predicted"/>
<comment type="caution">
    <text evidence="3">The sequence shown here is derived from an EMBL/GenBank/DDBJ whole genome shotgun (WGS) entry which is preliminary data.</text>
</comment>
<sequence>MNPRVVLRECSFICDRLEDDNVHSPVSLLPCLFFLLNVFRRLDVTLSVASFSNVKGRQGACLHYPWIALTSIIQIVDLIGTIVYGIDISNTMTVSDYKRFISPVDVTVSGADGITVIPAVEMTAFFSRAIIIWCINLILIGVVIQRSRCVVRMAKRREESHYTNNITQCQHAPGEHDHNCGGKRWVTLFQPGQAADPYREDRPPSSASQGAVVRTQSWAQNQEPPSRYPPWSITGQTSASEGSQSADSSLIRIYDVNGRPLAEQQTPPSQRKLQKHVGIAGWSYTPSAEVLLEKRGGLRPVEPVIPRPDYTVHVPNLKRYPSLPGGPGQEEQESAGRRTPASE</sequence>
<feature type="region of interest" description="Disordered" evidence="1">
    <location>
        <begin position="194"/>
        <end position="247"/>
    </location>
</feature>
<name>A0ABD0Y3I4_9HEMI</name>
<feature type="transmembrane region" description="Helical" evidence="2">
    <location>
        <begin position="125"/>
        <end position="144"/>
    </location>
</feature>